<comment type="caution">
    <text evidence="1">The sequence shown here is derived from an EMBL/GenBank/DDBJ whole genome shotgun (WGS) entry which is preliminary data.</text>
</comment>
<protein>
    <submittedName>
        <fullName evidence="1">Uncharacterized protein</fullName>
    </submittedName>
</protein>
<dbReference type="Proteomes" id="UP000299102">
    <property type="component" value="Unassembled WGS sequence"/>
</dbReference>
<sequence length="157" mass="17677">MRFGVNSARGRLYDRTEKAIDPITTYILQTQACRSDRPRRWYMLQRLDGDFSASGSSRSLNSDLCTRNVSLEIKQVRQQETVKEEGKGEYKTFTYIGAGGSRTTTSSRCQFSKRPISRSRRRMLSDSTFRAGPPARRAALRTSAPASNGCYVYGAPN</sequence>
<accession>A0A4C1TBD4</accession>
<proteinExistence type="predicted"/>
<dbReference type="EMBL" id="BGZK01000046">
    <property type="protein sequence ID" value="GBP11486.1"/>
    <property type="molecule type" value="Genomic_DNA"/>
</dbReference>
<organism evidence="1 2">
    <name type="scientific">Eumeta variegata</name>
    <name type="common">Bagworm moth</name>
    <name type="synonym">Eumeta japonica</name>
    <dbReference type="NCBI Taxonomy" id="151549"/>
    <lineage>
        <taxon>Eukaryota</taxon>
        <taxon>Metazoa</taxon>
        <taxon>Ecdysozoa</taxon>
        <taxon>Arthropoda</taxon>
        <taxon>Hexapoda</taxon>
        <taxon>Insecta</taxon>
        <taxon>Pterygota</taxon>
        <taxon>Neoptera</taxon>
        <taxon>Endopterygota</taxon>
        <taxon>Lepidoptera</taxon>
        <taxon>Glossata</taxon>
        <taxon>Ditrysia</taxon>
        <taxon>Tineoidea</taxon>
        <taxon>Psychidae</taxon>
        <taxon>Oiketicinae</taxon>
        <taxon>Eumeta</taxon>
    </lineage>
</organism>
<dbReference type="AlphaFoldDB" id="A0A4C1TBD4"/>
<gene>
    <name evidence="1" type="ORF">EVAR_92975_1</name>
</gene>
<name>A0A4C1TBD4_EUMVA</name>
<reference evidence="1 2" key="1">
    <citation type="journal article" date="2019" name="Commun. Biol.">
        <title>The bagworm genome reveals a unique fibroin gene that provides high tensile strength.</title>
        <authorList>
            <person name="Kono N."/>
            <person name="Nakamura H."/>
            <person name="Ohtoshi R."/>
            <person name="Tomita M."/>
            <person name="Numata K."/>
            <person name="Arakawa K."/>
        </authorList>
    </citation>
    <scope>NUCLEOTIDE SEQUENCE [LARGE SCALE GENOMIC DNA]</scope>
</reference>
<evidence type="ECO:0000313" key="2">
    <source>
        <dbReference type="Proteomes" id="UP000299102"/>
    </source>
</evidence>
<keyword evidence="2" id="KW-1185">Reference proteome</keyword>
<evidence type="ECO:0000313" key="1">
    <source>
        <dbReference type="EMBL" id="GBP11486.1"/>
    </source>
</evidence>